<dbReference type="InterPro" id="IPR003598">
    <property type="entry name" value="Ig_sub2"/>
</dbReference>
<dbReference type="FunFam" id="2.60.40.10:FF:000095">
    <property type="entry name" value="immunoglobulin superfamily member 11 isoform X1"/>
    <property type="match status" value="1"/>
</dbReference>
<keyword evidence="4" id="KW-0732">Signal</keyword>
<evidence type="ECO:0000256" key="11">
    <source>
        <dbReference type="SAM" id="Phobius"/>
    </source>
</evidence>
<dbReference type="AlphaFoldDB" id="A0A6B0SAT6"/>
<dbReference type="InterPro" id="IPR013783">
    <property type="entry name" value="Ig-like_fold"/>
</dbReference>
<protein>
    <recommendedName>
        <fullName evidence="2">V-set and immunoglobulin domain-containing protein 1</fullName>
    </recommendedName>
</protein>
<keyword evidence="8" id="KW-1015">Disulfide bond</keyword>
<feature type="domain" description="Ig-like" evidence="12">
    <location>
        <begin position="224"/>
        <end position="311"/>
    </location>
</feature>
<keyword evidence="9" id="KW-0393">Immunoglobulin domain</keyword>
<reference evidence="13" key="1">
    <citation type="submission" date="2019-10" db="EMBL/GenBank/DDBJ databases">
        <title>The sequence and de novo assembly of the wild yak genome.</title>
        <authorList>
            <person name="Liu Y."/>
        </authorList>
    </citation>
    <scope>NUCLEOTIDE SEQUENCE [LARGE SCALE GENOMIC DNA]</scope>
    <source>
        <strain evidence="13">WY2019</strain>
    </source>
</reference>
<feature type="compositionally biased region" description="Pro residues" evidence="10">
    <location>
        <begin position="411"/>
        <end position="425"/>
    </location>
</feature>
<evidence type="ECO:0000313" key="14">
    <source>
        <dbReference type="Proteomes" id="UP000322234"/>
    </source>
</evidence>
<dbReference type="InterPro" id="IPR029861">
    <property type="entry name" value="VSIG1"/>
</dbReference>
<dbReference type="Pfam" id="PF13927">
    <property type="entry name" value="Ig_3"/>
    <property type="match status" value="1"/>
</dbReference>
<dbReference type="PANTHER" id="PTHR44974:SF1">
    <property type="entry name" value="V-SET AND IMMUNOGLOBULIN DOMAIN-CONTAINING PROTEIN 1"/>
    <property type="match status" value="1"/>
</dbReference>
<dbReference type="SMART" id="SM00409">
    <property type="entry name" value="IG"/>
    <property type="match status" value="2"/>
</dbReference>
<evidence type="ECO:0000256" key="3">
    <source>
        <dbReference type="ARBA" id="ARBA00022692"/>
    </source>
</evidence>
<dbReference type="EMBL" id="VBQZ03000349">
    <property type="protein sequence ID" value="MXQ99111.1"/>
    <property type="molecule type" value="Genomic_DNA"/>
</dbReference>
<evidence type="ECO:0000256" key="6">
    <source>
        <dbReference type="ARBA" id="ARBA00022989"/>
    </source>
</evidence>
<feature type="compositionally biased region" description="Polar residues" evidence="10">
    <location>
        <begin position="357"/>
        <end position="369"/>
    </location>
</feature>
<feature type="compositionally biased region" description="Basic and acidic residues" evidence="10">
    <location>
        <begin position="370"/>
        <end position="382"/>
    </location>
</feature>
<keyword evidence="5" id="KW-0677">Repeat</keyword>
<keyword evidence="14" id="KW-1185">Reference proteome</keyword>
<dbReference type="GO" id="GO:0003382">
    <property type="term" value="P:epithelial cell morphogenesis"/>
    <property type="evidence" value="ECO:0007669"/>
    <property type="project" value="InterPro"/>
</dbReference>
<evidence type="ECO:0000256" key="10">
    <source>
        <dbReference type="SAM" id="MobiDB-lite"/>
    </source>
</evidence>
<gene>
    <name evidence="13" type="ORF">E5288_WYG001612</name>
</gene>
<evidence type="ECO:0000256" key="1">
    <source>
        <dbReference type="ARBA" id="ARBA00004479"/>
    </source>
</evidence>
<keyword evidence="3 11" id="KW-0812">Transmembrane</keyword>
<evidence type="ECO:0000256" key="2">
    <source>
        <dbReference type="ARBA" id="ARBA00017514"/>
    </source>
</evidence>
<feature type="region of interest" description="Disordered" evidence="10">
    <location>
        <begin position="350"/>
        <end position="467"/>
    </location>
</feature>
<dbReference type="InterPro" id="IPR036179">
    <property type="entry name" value="Ig-like_dom_sf"/>
</dbReference>
<keyword evidence="6 11" id="KW-1133">Transmembrane helix</keyword>
<name>A0A6B0SAT6_9CETA</name>
<sequence length="467" mass="50823">MDVFVRVSAGTQSDALIEVCSRFHRSNLEYPDQVFDLLSQLNLGCSFLQLLVPHTLWLEWLESVLVYGSSLGNLILAACRTVLSKLTFFEPMGPLLTLECQLRVAAAKDYGSPKSSFASEVLNCPGRLESVEEALEVGVLVPPSGPTPGTKEGPQIYYSEGGQATAIGKFKDRIVGSNTSGNASITISHMQPEDSGIYICDVNNPPDFSGKNQGTISVSVLVKPSKPFCSIQGIAETGHPISLTCLSVLGTPSPVYYWYKLEGRNIVPVKENFNPATGILFIGNLTTFEQGYYQCTAINILGNSSCEIDLTTPYPGIGIIVGAFVGTLIGVIIIISVVWFVRRKVKAKGKERKRNSKTTTELEPMTKINQRTEGETMPREDAIQLEATLPSSTHETEPNATLGPDHEPIPEPEPALQPTVEPPSGPELVPMSELEIQLEPEPAPQQKPEPLIVDEPFCDEEKKVIKP</sequence>
<comment type="caution">
    <text evidence="13">The sequence shown here is derived from an EMBL/GenBank/DDBJ whole genome shotgun (WGS) entry which is preliminary data.</text>
</comment>
<comment type="subcellular location">
    <subcellularLocation>
        <location evidence="1">Membrane</location>
        <topology evidence="1">Single-pass type I membrane protein</topology>
    </subcellularLocation>
</comment>
<feature type="domain" description="Ig-like" evidence="12">
    <location>
        <begin position="94"/>
        <end position="217"/>
    </location>
</feature>
<dbReference type="SUPFAM" id="SSF48726">
    <property type="entry name" value="Immunoglobulin"/>
    <property type="match status" value="2"/>
</dbReference>
<dbReference type="Proteomes" id="UP000322234">
    <property type="component" value="Unassembled WGS sequence"/>
</dbReference>
<evidence type="ECO:0000256" key="5">
    <source>
        <dbReference type="ARBA" id="ARBA00022737"/>
    </source>
</evidence>
<dbReference type="GO" id="GO:0030277">
    <property type="term" value="P:maintenance of gastrointestinal epithelium"/>
    <property type="evidence" value="ECO:0007669"/>
    <property type="project" value="InterPro"/>
</dbReference>
<dbReference type="PROSITE" id="PS50835">
    <property type="entry name" value="IG_LIKE"/>
    <property type="match status" value="2"/>
</dbReference>
<keyword evidence="7 11" id="KW-0472">Membrane</keyword>
<evidence type="ECO:0000256" key="4">
    <source>
        <dbReference type="ARBA" id="ARBA00022729"/>
    </source>
</evidence>
<dbReference type="InterPro" id="IPR007110">
    <property type="entry name" value="Ig-like_dom"/>
</dbReference>
<dbReference type="PANTHER" id="PTHR44974">
    <property type="entry name" value="V-SET AND IMMUNOGLOBULIN DOMAIN-CONTAINING PROTEIN 1"/>
    <property type="match status" value="1"/>
</dbReference>
<dbReference type="Gene3D" id="2.60.40.10">
    <property type="entry name" value="Immunoglobulins"/>
    <property type="match status" value="2"/>
</dbReference>
<dbReference type="SMART" id="SM00408">
    <property type="entry name" value="IGc2"/>
    <property type="match status" value="2"/>
</dbReference>
<organism evidence="13 14">
    <name type="scientific">Bos mutus</name>
    <name type="common">wild yak</name>
    <dbReference type="NCBI Taxonomy" id="72004"/>
    <lineage>
        <taxon>Eukaryota</taxon>
        <taxon>Metazoa</taxon>
        <taxon>Chordata</taxon>
        <taxon>Craniata</taxon>
        <taxon>Vertebrata</taxon>
        <taxon>Euteleostomi</taxon>
        <taxon>Mammalia</taxon>
        <taxon>Eutheria</taxon>
        <taxon>Laurasiatheria</taxon>
        <taxon>Artiodactyla</taxon>
        <taxon>Ruminantia</taxon>
        <taxon>Pecora</taxon>
        <taxon>Bovidae</taxon>
        <taxon>Bovinae</taxon>
        <taxon>Bos</taxon>
    </lineage>
</organism>
<evidence type="ECO:0000256" key="7">
    <source>
        <dbReference type="ARBA" id="ARBA00023136"/>
    </source>
</evidence>
<dbReference type="InterPro" id="IPR013106">
    <property type="entry name" value="Ig_V-set"/>
</dbReference>
<evidence type="ECO:0000256" key="9">
    <source>
        <dbReference type="ARBA" id="ARBA00023319"/>
    </source>
</evidence>
<evidence type="ECO:0000313" key="13">
    <source>
        <dbReference type="EMBL" id="MXQ99111.1"/>
    </source>
</evidence>
<dbReference type="GO" id="GO:0016323">
    <property type="term" value="C:basolateral plasma membrane"/>
    <property type="evidence" value="ECO:0007669"/>
    <property type="project" value="TreeGrafter"/>
</dbReference>
<evidence type="ECO:0000259" key="12">
    <source>
        <dbReference type="PROSITE" id="PS50835"/>
    </source>
</evidence>
<evidence type="ECO:0000256" key="8">
    <source>
        <dbReference type="ARBA" id="ARBA00023157"/>
    </source>
</evidence>
<dbReference type="Pfam" id="PF07686">
    <property type="entry name" value="V-set"/>
    <property type="match status" value="1"/>
</dbReference>
<feature type="transmembrane region" description="Helical" evidence="11">
    <location>
        <begin position="314"/>
        <end position="341"/>
    </location>
</feature>
<dbReference type="InterPro" id="IPR003599">
    <property type="entry name" value="Ig_sub"/>
</dbReference>
<proteinExistence type="predicted"/>
<accession>A0A6B0SAT6</accession>